<feature type="region of interest" description="Disordered" evidence="5">
    <location>
        <begin position="1"/>
        <end position="46"/>
    </location>
</feature>
<dbReference type="Proteomes" id="UP000515708">
    <property type="component" value="Chromosome"/>
</dbReference>
<evidence type="ECO:0000256" key="1">
    <source>
        <dbReference type="ARBA" id="ARBA00004776"/>
    </source>
</evidence>
<evidence type="ECO:0000256" key="3">
    <source>
        <dbReference type="ARBA" id="ARBA00022676"/>
    </source>
</evidence>
<name>A0A7D8A9U0_9MICO</name>
<dbReference type="SUPFAM" id="SSF53448">
    <property type="entry name" value="Nucleotide-diphospho-sugar transferases"/>
    <property type="match status" value="1"/>
</dbReference>
<feature type="domain" description="Glycosyltransferase 2-like" evidence="6">
    <location>
        <begin position="144"/>
        <end position="243"/>
    </location>
</feature>
<sequence>MVRPGAQGRRRLGVQPPTRPPRARPLRRRRAPGLLAPAAAREGRSVEQRLRRIPRSHAVRSPGARAGAAGVCRSERRRRAAVSVEVHRGDRALPLSAARPRPLHPPWAVEAAPAPPRLTPDLPRTDVRPPSKGPISVSKRVAAIVVTYNRLDKLKTVLDKLRAQTTPPEWIVVVDNASTDGTDAFLAAQTDPSLDLTTLSENTGGAGGFATGVKRAYELGADLFWLMDDDCYPEADALEHLVDGHALAMESMPGGVPFACSLVYFDHQELAEMNIPAPDWKWARLWVRGQRAVLVQTCSFVSALYTRETVERIGLPLREYFIWFDDAAYARMASVGIGPGVCILDSKAYHDTPNNVAGDFSKVDESNLWKFEYGARNEASYHLHHESLLSYLRFVARVEILMHRGRVAWRHRRRITSRLFAAIRFNPTAERV</sequence>
<protein>
    <submittedName>
        <fullName evidence="7">Glycosyltransferase</fullName>
    </submittedName>
</protein>
<keyword evidence="3" id="KW-0328">Glycosyltransferase</keyword>
<evidence type="ECO:0000256" key="4">
    <source>
        <dbReference type="ARBA" id="ARBA00022679"/>
    </source>
</evidence>
<comment type="pathway">
    <text evidence="1">Cell wall biogenesis; cell wall polysaccharide biosynthesis.</text>
</comment>
<dbReference type="InterPro" id="IPR029044">
    <property type="entry name" value="Nucleotide-diphossugar_trans"/>
</dbReference>
<evidence type="ECO:0000256" key="2">
    <source>
        <dbReference type="ARBA" id="ARBA00006739"/>
    </source>
</evidence>
<dbReference type="GO" id="GO:0016757">
    <property type="term" value="F:glycosyltransferase activity"/>
    <property type="evidence" value="ECO:0007669"/>
    <property type="project" value="UniProtKB-KW"/>
</dbReference>
<dbReference type="Gene3D" id="3.90.550.10">
    <property type="entry name" value="Spore Coat Polysaccharide Biosynthesis Protein SpsA, Chain A"/>
    <property type="match status" value="1"/>
</dbReference>
<gene>
    <name evidence="7" type="ORF">FVO59_11235</name>
</gene>
<comment type="similarity">
    <text evidence="2">Belongs to the glycosyltransferase 2 family.</text>
</comment>
<proteinExistence type="inferred from homology"/>
<evidence type="ECO:0000259" key="6">
    <source>
        <dbReference type="Pfam" id="PF00535"/>
    </source>
</evidence>
<dbReference type="PANTHER" id="PTHR43179:SF12">
    <property type="entry name" value="GALACTOFURANOSYLTRANSFERASE GLFT2"/>
    <property type="match status" value="1"/>
</dbReference>
<dbReference type="Pfam" id="PF00535">
    <property type="entry name" value="Glycos_transf_2"/>
    <property type="match status" value="1"/>
</dbReference>
<feature type="compositionally biased region" description="Basic residues" evidence="5">
    <location>
        <begin position="21"/>
        <end position="31"/>
    </location>
</feature>
<accession>A0A7D8A9U0</accession>
<evidence type="ECO:0000313" key="7">
    <source>
        <dbReference type="EMBL" id="QMU97720.1"/>
    </source>
</evidence>
<evidence type="ECO:0000313" key="8">
    <source>
        <dbReference type="Proteomes" id="UP000515708"/>
    </source>
</evidence>
<dbReference type="AlphaFoldDB" id="A0A7D8A9U0"/>
<feature type="region of interest" description="Disordered" evidence="5">
    <location>
        <begin position="104"/>
        <end position="134"/>
    </location>
</feature>
<organism evidence="7 8">
    <name type="scientific">Microbacterium esteraromaticum</name>
    <dbReference type="NCBI Taxonomy" id="57043"/>
    <lineage>
        <taxon>Bacteria</taxon>
        <taxon>Bacillati</taxon>
        <taxon>Actinomycetota</taxon>
        <taxon>Actinomycetes</taxon>
        <taxon>Micrococcales</taxon>
        <taxon>Microbacteriaceae</taxon>
        <taxon>Microbacterium</taxon>
    </lineage>
</organism>
<reference evidence="7 8" key="1">
    <citation type="journal article" date="2020" name="Front. Microbiol.">
        <title>Design of Bacterial Strain-Specific qPCR Assays Using NGS Data and Publicly Available Resources and Its Application to Track Biocontrol Strains.</title>
        <authorList>
            <person name="Hernandez I."/>
            <person name="Sant C."/>
            <person name="Martinez R."/>
            <person name="Fernandez C."/>
        </authorList>
    </citation>
    <scope>NUCLEOTIDE SEQUENCE [LARGE SCALE GENOMIC DNA]</scope>
    <source>
        <strain evidence="7 8">B24</strain>
    </source>
</reference>
<keyword evidence="4 7" id="KW-0808">Transferase</keyword>
<dbReference type="EMBL" id="CP043732">
    <property type="protein sequence ID" value="QMU97720.1"/>
    <property type="molecule type" value="Genomic_DNA"/>
</dbReference>
<evidence type="ECO:0000256" key="5">
    <source>
        <dbReference type="SAM" id="MobiDB-lite"/>
    </source>
</evidence>
<dbReference type="InterPro" id="IPR001173">
    <property type="entry name" value="Glyco_trans_2-like"/>
</dbReference>
<dbReference type="PANTHER" id="PTHR43179">
    <property type="entry name" value="RHAMNOSYLTRANSFERASE WBBL"/>
    <property type="match status" value="1"/>
</dbReference>